<organism evidence="3 4">
    <name type="scientific">Tritrichomonas musculus</name>
    <dbReference type="NCBI Taxonomy" id="1915356"/>
    <lineage>
        <taxon>Eukaryota</taxon>
        <taxon>Metamonada</taxon>
        <taxon>Parabasalia</taxon>
        <taxon>Tritrichomonadida</taxon>
        <taxon>Tritrichomonadidae</taxon>
        <taxon>Tritrichomonas</taxon>
    </lineage>
</organism>
<gene>
    <name evidence="3" type="ORF">M9Y10_007549</name>
</gene>
<evidence type="ECO:0000313" key="3">
    <source>
        <dbReference type="EMBL" id="KAK8871806.1"/>
    </source>
</evidence>
<dbReference type="PANTHER" id="PTHR10658:SF11">
    <property type="entry name" value="VIBRATOR, ISOFORM B"/>
    <property type="match status" value="1"/>
</dbReference>
<proteinExistence type="predicted"/>
<dbReference type="Gene3D" id="3.30.530.20">
    <property type="match status" value="1"/>
</dbReference>
<dbReference type="PRINTS" id="PR00391">
    <property type="entry name" value="PITRANSFER"/>
</dbReference>
<dbReference type="Proteomes" id="UP001470230">
    <property type="component" value="Unassembled WGS sequence"/>
</dbReference>
<dbReference type="EMBL" id="JAPFFF010000013">
    <property type="protein sequence ID" value="KAK8871806.1"/>
    <property type="molecule type" value="Genomic_DNA"/>
</dbReference>
<feature type="domain" description="Phosphatidylinositol transfer protein N-terminal" evidence="2">
    <location>
        <begin position="1"/>
        <end position="256"/>
    </location>
</feature>
<dbReference type="PANTHER" id="PTHR10658">
    <property type="entry name" value="PHOSPHATIDYLINOSITOL TRANSFER PROTEIN"/>
    <property type="match status" value="1"/>
</dbReference>
<dbReference type="Pfam" id="PF02121">
    <property type="entry name" value="IP_trans"/>
    <property type="match status" value="1"/>
</dbReference>
<protein>
    <recommendedName>
        <fullName evidence="2">Phosphatidylinositol transfer protein N-terminal domain-containing protein</fullName>
    </recommendedName>
</protein>
<keyword evidence="4" id="KW-1185">Reference proteome</keyword>
<evidence type="ECO:0000313" key="4">
    <source>
        <dbReference type="Proteomes" id="UP001470230"/>
    </source>
</evidence>
<dbReference type="InterPro" id="IPR001666">
    <property type="entry name" value="PI_transfer"/>
</dbReference>
<dbReference type="InterPro" id="IPR023393">
    <property type="entry name" value="START-like_dom_sf"/>
</dbReference>
<evidence type="ECO:0000259" key="2">
    <source>
        <dbReference type="Pfam" id="PF02121"/>
    </source>
</evidence>
<feature type="compositionally biased region" description="Basic and acidic residues" evidence="1">
    <location>
        <begin position="250"/>
        <end position="259"/>
    </location>
</feature>
<name>A0ABR2J223_9EUKA</name>
<dbReference type="SUPFAM" id="SSF55961">
    <property type="entry name" value="Bet v1-like"/>
    <property type="match status" value="1"/>
</dbReference>
<dbReference type="InterPro" id="IPR055261">
    <property type="entry name" value="PI_transfer_N"/>
</dbReference>
<feature type="region of interest" description="Disordered" evidence="1">
    <location>
        <begin position="248"/>
        <end position="270"/>
    </location>
</feature>
<comment type="caution">
    <text evidence="3">The sequence shown here is derived from an EMBL/GenBank/DDBJ whole genome shotgun (WGS) entry which is preliminary data.</text>
</comment>
<evidence type="ECO:0000256" key="1">
    <source>
        <dbReference type="SAM" id="MobiDB-lite"/>
    </source>
</evidence>
<reference evidence="3 4" key="1">
    <citation type="submission" date="2024-04" db="EMBL/GenBank/DDBJ databases">
        <title>Tritrichomonas musculus Genome.</title>
        <authorList>
            <person name="Alves-Ferreira E."/>
            <person name="Grigg M."/>
            <person name="Lorenzi H."/>
            <person name="Galac M."/>
        </authorList>
    </citation>
    <scope>NUCLEOTIDE SEQUENCE [LARGE SCALE GENOMIC DNA]</scope>
    <source>
        <strain evidence="3 4">EAF2021</strain>
    </source>
</reference>
<accession>A0ABR2J223</accession>
<sequence length="270" mass="31737">MKIYEYRVIVPANIEKYHIGNRYMNLEYVKDEAGSGEGIELVKNEKYTKGDETGQYTYKIFHVKSKIPAFIRWAIPDKYLHFHEESWNAFPHYYTVDFIPAMGDNFLLHVESQHIPYKNGMEFPENALNLPKEDLEKRKIYYCDIVDGEPRDNKLDLEGFSCPEAGIAKLEGKKGSFNHKEVPEWTKHYKGDMICCIKVVKFHFHWGGLQKTVESMLTKKTYPKIFTESHRKLISTAKEWYPLTEDDIERMENEAKDKQNGGAEFEKDEE</sequence>